<evidence type="ECO:0000313" key="3">
    <source>
        <dbReference type="Proteomes" id="UP000499080"/>
    </source>
</evidence>
<feature type="region of interest" description="Disordered" evidence="1">
    <location>
        <begin position="136"/>
        <end position="159"/>
    </location>
</feature>
<keyword evidence="3" id="KW-1185">Reference proteome</keyword>
<gene>
    <name evidence="2" type="ORF">AVEN_170406_1</name>
</gene>
<feature type="compositionally biased region" description="Basic and acidic residues" evidence="1">
    <location>
        <begin position="136"/>
        <end position="150"/>
    </location>
</feature>
<proteinExistence type="predicted"/>
<sequence>MTRTTPELAPPSPNFRATPTGGRLATTYDLACNRPHTRRIFSGIGFRTCDPSRCKQPPTCPDLPGVDLRAARYVPVPEHLHDLVVEERHEQEREEVEEEHDEQLVDLGVVVAPGVGAVGEVVRLHAEGGAALSVHDEGVRQHQDQGRHPDDDDGLLGSTGGALELERMADGVPTVDGDKGQSQHRNGHGDTLRKNRTALVRFITQKQK</sequence>
<feature type="region of interest" description="Disordered" evidence="1">
    <location>
        <begin position="172"/>
        <end position="195"/>
    </location>
</feature>
<reference evidence="2 3" key="1">
    <citation type="journal article" date="2019" name="Sci. Rep.">
        <title>Orb-weaving spider Araneus ventricosus genome elucidates the spidroin gene catalogue.</title>
        <authorList>
            <person name="Kono N."/>
            <person name="Nakamura H."/>
            <person name="Ohtoshi R."/>
            <person name="Moran D.A.P."/>
            <person name="Shinohara A."/>
            <person name="Yoshida Y."/>
            <person name="Fujiwara M."/>
            <person name="Mori M."/>
            <person name="Tomita M."/>
            <person name="Arakawa K."/>
        </authorList>
    </citation>
    <scope>NUCLEOTIDE SEQUENCE [LARGE SCALE GENOMIC DNA]</scope>
</reference>
<name>A0A4Y2QEJ0_ARAVE</name>
<feature type="compositionally biased region" description="Basic and acidic residues" evidence="1">
    <location>
        <begin position="176"/>
        <end position="193"/>
    </location>
</feature>
<dbReference type="Proteomes" id="UP000499080">
    <property type="component" value="Unassembled WGS sequence"/>
</dbReference>
<dbReference type="EMBL" id="BGPR01138133">
    <property type="protein sequence ID" value="GBN61473.1"/>
    <property type="molecule type" value="Genomic_DNA"/>
</dbReference>
<comment type="caution">
    <text evidence="2">The sequence shown here is derived from an EMBL/GenBank/DDBJ whole genome shotgun (WGS) entry which is preliminary data.</text>
</comment>
<protein>
    <submittedName>
        <fullName evidence="2">Uncharacterized protein</fullName>
    </submittedName>
</protein>
<evidence type="ECO:0000313" key="2">
    <source>
        <dbReference type="EMBL" id="GBN61473.1"/>
    </source>
</evidence>
<accession>A0A4Y2QEJ0</accession>
<organism evidence="2 3">
    <name type="scientific">Araneus ventricosus</name>
    <name type="common">Orbweaver spider</name>
    <name type="synonym">Epeira ventricosa</name>
    <dbReference type="NCBI Taxonomy" id="182803"/>
    <lineage>
        <taxon>Eukaryota</taxon>
        <taxon>Metazoa</taxon>
        <taxon>Ecdysozoa</taxon>
        <taxon>Arthropoda</taxon>
        <taxon>Chelicerata</taxon>
        <taxon>Arachnida</taxon>
        <taxon>Araneae</taxon>
        <taxon>Araneomorphae</taxon>
        <taxon>Entelegynae</taxon>
        <taxon>Araneoidea</taxon>
        <taxon>Araneidae</taxon>
        <taxon>Araneus</taxon>
    </lineage>
</organism>
<dbReference type="AlphaFoldDB" id="A0A4Y2QEJ0"/>
<evidence type="ECO:0000256" key="1">
    <source>
        <dbReference type="SAM" id="MobiDB-lite"/>
    </source>
</evidence>
<feature type="region of interest" description="Disordered" evidence="1">
    <location>
        <begin position="1"/>
        <end position="22"/>
    </location>
</feature>